<dbReference type="EMBL" id="CM000767">
    <property type="protein sequence ID" value="OQU79658.1"/>
    <property type="molecule type" value="Genomic_DNA"/>
</dbReference>
<reference evidence="2 3" key="1">
    <citation type="journal article" date="2009" name="Nature">
        <title>The Sorghum bicolor genome and the diversification of grasses.</title>
        <authorList>
            <person name="Paterson A.H."/>
            <person name="Bowers J.E."/>
            <person name="Bruggmann R."/>
            <person name="Dubchak I."/>
            <person name="Grimwood J."/>
            <person name="Gundlach H."/>
            <person name="Haberer G."/>
            <person name="Hellsten U."/>
            <person name="Mitros T."/>
            <person name="Poliakov A."/>
            <person name="Schmutz J."/>
            <person name="Spannagl M."/>
            <person name="Tang H."/>
            <person name="Wang X."/>
            <person name="Wicker T."/>
            <person name="Bharti A.K."/>
            <person name="Chapman J."/>
            <person name="Feltus F.A."/>
            <person name="Gowik U."/>
            <person name="Grigoriev I.V."/>
            <person name="Lyons E."/>
            <person name="Maher C.A."/>
            <person name="Martis M."/>
            <person name="Narechania A."/>
            <person name="Otillar R.P."/>
            <person name="Penning B.W."/>
            <person name="Salamov A.A."/>
            <person name="Wang Y."/>
            <person name="Zhang L."/>
            <person name="Carpita N.C."/>
            <person name="Freeling M."/>
            <person name="Gingle A.R."/>
            <person name="Hash C.T."/>
            <person name="Keller B."/>
            <person name="Klein P."/>
            <person name="Kresovich S."/>
            <person name="McCann M.C."/>
            <person name="Ming R."/>
            <person name="Peterson D.G."/>
            <person name="Mehboob-ur-Rahman"/>
            <person name="Ware D."/>
            <person name="Westhoff P."/>
            <person name="Mayer K.F."/>
            <person name="Messing J."/>
            <person name="Rokhsar D.S."/>
        </authorList>
    </citation>
    <scope>NUCLEOTIDE SEQUENCE [LARGE SCALE GENOMIC DNA]</scope>
    <source>
        <strain evidence="3">cv. BTx623</strain>
    </source>
</reference>
<feature type="region of interest" description="Disordered" evidence="1">
    <location>
        <begin position="21"/>
        <end position="43"/>
    </location>
</feature>
<feature type="region of interest" description="Disordered" evidence="1">
    <location>
        <begin position="66"/>
        <end position="90"/>
    </location>
</feature>
<keyword evidence="3" id="KW-1185">Reference proteome</keyword>
<proteinExistence type="predicted"/>
<evidence type="ECO:0000256" key="1">
    <source>
        <dbReference type="SAM" id="MobiDB-lite"/>
    </source>
</evidence>
<protein>
    <submittedName>
        <fullName evidence="2">Uncharacterized protein</fullName>
    </submittedName>
</protein>
<gene>
    <name evidence="2" type="ORF">SORBI_3008G175933</name>
</gene>
<name>A0A1Z5R7B4_SORBI</name>
<sequence>MSASRSSDLFSTAAILASFSRDPGHSRSMDSGSSGKGRLGGSRSACLSMTSMVSWSTLTRLVASSPACWPRRRRPRPPSSSWWPPDPLPLLHIDRYRRRPRHETRSLFRSA</sequence>
<dbReference type="InParanoid" id="A0A1Z5R7B4"/>
<reference evidence="3" key="2">
    <citation type="journal article" date="2018" name="Plant J.">
        <title>The Sorghum bicolor reference genome: improved assembly, gene annotations, a transcriptome atlas, and signatures of genome organization.</title>
        <authorList>
            <person name="McCormick R.F."/>
            <person name="Truong S.K."/>
            <person name="Sreedasyam A."/>
            <person name="Jenkins J."/>
            <person name="Shu S."/>
            <person name="Sims D."/>
            <person name="Kennedy M."/>
            <person name="Amirebrahimi M."/>
            <person name="Weers B.D."/>
            <person name="McKinley B."/>
            <person name="Mattison A."/>
            <person name="Morishige D.T."/>
            <person name="Grimwood J."/>
            <person name="Schmutz J."/>
            <person name="Mullet J.E."/>
        </authorList>
    </citation>
    <scope>NUCLEOTIDE SEQUENCE [LARGE SCALE GENOMIC DNA]</scope>
    <source>
        <strain evidence="3">cv. BTx623</strain>
    </source>
</reference>
<evidence type="ECO:0000313" key="2">
    <source>
        <dbReference type="EMBL" id="OQU79658.1"/>
    </source>
</evidence>
<evidence type="ECO:0000313" key="3">
    <source>
        <dbReference type="Proteomes" id="UP000000768"/>
    </source>
</evidence>
<organism evidence="2 3">
    <name type="scientific">Sorghum bicolor</name>
    <name type="common">Sorghum</name>
    <name type="synonym">Sorghum vulgare</name>
    <dbReference type="NCBI Taxonomy" id="4558"/>
    <lineage>
        <taxon>Eukaryota</taxon>
        <taxon>Viridiplantae</taxon>
        <taxon>Streptophyta</taxon>
        <taxon>Embryophyta</taxon>
        <taxon>Tracheophyta</taxon>
        <taxon>Spermatophyta</taxon>
        <taxon>Magnoliopsida</taxon>
        <taxon>Liliopsida</taxon>
        <taxon>Poales</taxon>
        <taxon>Poaceae</taxon>
        <taxon>PACMAD clade</taxon>
        <taxon>Panicoideae</taxon>
        <taxon>Andropogonodae</taxon>
        <taxon>Andropogoneae</taxon>
        <taxon>Sorghinae</taxon>
        <taxon>Sorghum</taxon>
    </lineage>
</organism>
<dbReference type="AlphaFoldDB" id="A0A1Z5R7B4"/>
<accession>A0A1Z5R7B4</accession>
<dbReference type="Gramene" id="OQU79658">
    <property type="protein sequence ID" value="OQU79658"/>
    <property type="gene ID" value="SORBI_3008G175933"/>
</dbReference>
<dbReference type="Proteomes" id="UP000000768">
    <property type="component" value="Chromosome 8"/>
</dbReference>